<comment type="pathway">
    <text evidence="1">Cofactor biosynthesis; ubiquinone biosynthesis.</text>
</comment>
<evidence type="ECO:0000313" key="2">
    <source>
        <dbReference type="EMBL" id="BDI07632.1"/>
    </source>
</evidence>
<comment type="similarity">
    <text evidence="1">Belongs to the peptidase U32 family. UbiV subfamily.</text>
</comment>
<comment type="cofactor">
    <cofactor evidence="1">
        <name>[4Fe-4S] cluster</name>
        <dbReference type="ChEBI" id="CHEBI:49883"/>
    </cofactor>
</comment>
<evidence type="ECO:0000313" key="3">
    <source>
        <dbReference type="Proteomes" id="UP001057498"/>
    </source>
</evidence>
<dbReference type="PANTHER" id="PTHR30217">
    <property type="entry name" value="PEPTIDASE U32 FAMILY"/>
    <property type="match status" value="1"/>
</dbReference>
<dbReference type="InterPro" id="IPR001539">
    <property type="entry name" value="Peptidase_U32"/>
</dbReference>
<dbReference type="InterPro" id="IPR051454">
    <property type="entry name" value="RNA/ubiquinone_mod_enzymes"/>
</dbReference>
<dbReference type="HAMAP" id="MF_02233">
    <property type="entry name" value="UbiV"/>
    <property type="match status" value="1"/>
</dbReference>
<evidence type="ECO:0000256" key="1">
    <source>
        <dbReference type="HAMAP-Rule" id="MF_02233"/>
    </source>
</evidence>
<accession>A0ABM7YSP7</accession>
<proteinExistence type="inferred from homology"/>
<name>A0ABM7YSP7_9BURK</name>
<keyword evidence="1" id="KW-0411">Iron-sulfur</keyword>
<dbReference type="PANTHER" id="PTHR30217:SF11">
    <property type="entry name" value="UBIQUINONE BIOSYNTHESIS PROTEIN UBIV"/>
    <property type="match status" value="1"/>
</dbReference>
<comment type="function">
    <text evidence="1">Required for O(2)-independent ubiquinone (coenzyme Q) biosynthesis. Together with UbiU, is essential for the C6-hydroxylation reaction in the oxygen-independent ubiquinone biosynthesis pathway.</text>
</comment>
<protein>
    <recommendedName>
        <fullName evidence="1">Ubiquinone biosynthesis protein UbiV</fullName>
    </recommendedName>
</protein>
<reference evidence="2" key="1">
    <citation type="submission" date="2022-04" db="EMBL/GenBank/DDBJ databases">
        <title>Whole genome sequence of Sphaerotilus sp. FB-5.</title>
        <authorList>
            <person name="Takeda M."/>
            <person name="Narihara S."/>
            <person name="Akimoto M."/>
            <person name="Akimoto R."/>
            <person name="Nishiyashiki S."/>
            <person name="Murakami T."/>
        </authorList>
    </citation>
    <scope>NUCLEOTIDE SEQUENCE</scope>
    <source>
        <strain evidence="2">FB-5</strain>
    </source>
</reference>
<keyword evidence="3" id="KW-1185">Reference proteome</keyword>
<feature type="binding site" evidence="1">
    <location>
        <position position="218"/>
    </location>
    <ligand>
        <name>[4Fe-4S] cluster</name>
        <dbReference type="ChEBI" id="CHEBI:49883"/>
    </ligand>
</feature>
<feature type="binding site" evidence="1">
    <location>
        <position position="222"/>
    </location>
    <ligand>
        <name>[4Fe-4S] cluster</name>
        <dbReference type="ChEBI" id="CHEBI:49883"/>
    </ligand>
</feature>
<comment type="subunit">
    <text evidence="1">Forms a heterodimer with UbiU.</text>
</comment>
<dbReference type="EMBL" id="AP025730">
    <property type="protein sequence ID" value="BDI07632.1"/>
    <property type="molecule type" value="Genomic_DNA"/>
</dbReference>
<organism evidence="2 3">
    <name type="scientific">Sphaerotilus microaerophilus</name>
    <dbReference type="NCBI Taxonomy" id="2914710"/>
    <lineage>
        <taxon>Bacteria</taxon>
        <taxon>Pseudomonadati</taxon>
        <taxon>Pseudomonadota</taxon>
        <taxon>Betaproteobacteria</taxon>
        <taxon>Burkholderiales</taxon>
        <taxon>Sphaerotilaceae</taxon>
        <taxon>Sphaerotilus</taxon>
    </lineage>
</organism>
<feature type="binding site" evidence="1">
    <location>
        <position position="59"/>
    </location>
    <ligand>
        <name>[4Fe-4S] cluster</name>
        <dbReference type="ChEBI" id="CHEBI:49883"/>
    </ligand>
</feature>
<keyword evidence="1" id="KW-0479">Metal-binding</keyword>
<dbReference type="Proteomes" id="UP001057498">
    <property type="component" value="Chromosome"/>
</dbReference>
<sequence length="329" mass="34938">MNMPTSASLAGTDAPAEPGRFGLTIGPVLYHWPRQALMDFYAEAVETPADTIVIGEVVCARRRELRLPDWLALGADLAAAGKTVVLAAQALIETEADLRLLERQAEQTDFAVEAADASALHLLAERVPLVLGPHLNIYSRAALVEHAALGAGMGLGRWVAPVELPLDDIAAINPAADPVCTPAGAPVQTEAWAFGRVPLAFSARCFTARHHHLPKDQCGFRCIEDPDGLAMDTSEARAFLVLNGTQTQSAAVQCLLGEREALRAAGVSRLRLSPCARGFARVVEDFHAVANQGAKAAERLASWAALGVPGPFANGYARRRAGMEWSVTA</sequence>
<gene>
    <name evidence="1" type="primary">ubiV</name>
    <name evidence="2" type="ORF">CATMQ487_46020</name>
</gene>
<keyword evidence="1" id="KW-0408">Iron</keyword>
<feature type="binding site" evidence="1">
    <location>
        <position position="205"/>
    </location>
    <ligand>
        <name>[4Fe-4S] cluster</name>
        <dbReference type="ChEBI" id="CHEBI:49883"/>
    </ligand>
</feature>
<dbReference type="Pfam" id="PF01136">
    <property type="entry name" value="Peptidase_U32"/>
    <property type="match status" value="1"/>
</dbReference>
<keyword evidence="1" id="KW-0831">Ubiquinone biosynthesis</keyword>
<dbReference type="InterPro" id="IPR043693">
    <property type="entry name" value="UbiV"/>
</dbReference>
<keyword evidence="1" id="KW-0004">4Fe-4S</keyword>
<dbReference type="NCBIfam" id="NF011991">
    <property type="entry name" value="PRK15447.1"/>
    <property type="match status" value="1"/>
</dbReference>